<dbReference type="Gene3D" id="2.40.10.10">
    <property type="entry name" value="Trypsin-like serine proteases"/>
    <property type="match status" value="1"/>
</dbReference>
<dbReference type="EMBL" id="JABCIY010000001">
    <property type="protein sequence ID" value="KAF7198355.1"/>
    <property type="molecule type" value="Genomic_DNA"/>
</dbReference>
<gene>
    <name evidence="3" type="ORF">HII31_00094</name>
</gene>
<dbReference type="Pfam" id="PF00089">
    <property type="entry name" value="Trypsin"/>
    <property type="match status" value="1"/>
</dbReference>
<organism evidence="3 4">
    <name type="scientific">Pseudocercospora fuligena</name>
    <dbReference type="NCBI Taxonomy" id="685502"/>
    <lineage>
        <taxon>Eukaryota</taxon>
        <taxon>Fungi</taxon>
        <taxon>Dikarya</taxon>
        <taxon>Ascomycota</taxon>
        <taxon>Pezizomycotina</taxon>
        <taxon>Dothideomycetes</taxon>
        <taxon>Dothideomycetidae</taxon>
        <taxon>Mycosphaerellales</taxon>
        <taxon>Mycosphaerellaceae</taxon>
        <taxon>Pseudocercospora</taxon>
    </lineage>
</organism>
<evidence type="ECO:0000256" key="1">
    <source>
        <dbReference type="SAM" id="MobiDB-lite"/>
    </source>
</evidence>
<feature type="compositionally biased region" description="Acidic residues" evidence="1">
    <location>
        <begin position="577"/>
        <end position="590"/>
    </location>
</feature>
<comment type="caution">
    <text evidence="3">The sequence shown here is derived from an EMBL/GenBank/DDBJ whole genome shotgun (WGS) entry which is preliminary data.</text>
</comment>
<proteinExistence type="predicted"/>
<dbReference type="GO" id="GO:0006508">
    <property type="term" value="P:proteolysis"/>
    <property type="evidence" value="ECO:0007669"/>
    <property type="project" value="InterPro"/>
</dbReference>
<evidence type="ECO:0000313" key="3">
    <source>
        <dbReference type="EMBL" id="KAF7198355.1"/>
    </source>
</evidence>
<evidence type="ECO:0000259" key="2">
    <source>
        <dbReference type="Pfam" id="PF00089"/>
    </source>
</evidence>
<feature type="domain" description="Peptidase S1" evidence="2">
    <location>
        <begin position="505"/>
        <end position="553"/>
    </location>
</feature>
<dbReference type="Proteomes" id="UP000660729">
    <property type="component" value="Unassembled WGS sequence"/>
</dbReference>
<name>A0A8H6VNI3_9PEZI</name>
<evidence type="ECO:0000313" key="4">
    <source>
        <dbReference type="Proteomes" id="UP000660729"/>
    </source>
</evidence>
<sequence>MTTNTDTEQACDSVAIPDFYPPYEEPFEMLFGCHFDNSIIKRRAYQDDGEEYMQNHRMRSDFDSKMVELGARVCINYVRGLTGAARYANQPATPPFFEIIMYEPYDTTAVRNVAIEVVKKHYPNEDDPIFRFYAGTYDVDFASETPSGNPASSQLPAGGGTKAAASTPALNSLNVTAATPDSAEDRFKLGGEQLNTVYSDARIYDCERTPVFYGREKLYNKDEGVVGMSIGLHTSHRVGTAGPAFFLEELDTNNIIKDCNGNKQLFTITSHHVLVQGTDKLDRQDAEKMHNDPKQKTIVSHLGRADREDTLYHRRRRNDEYERFLTETDKHPRVGSKQFKAKHKTEQIRIKDDRYVYPSVQQQLAEDRLYQLKNVVRAKPIGELYCASGKRNAVFEPVLGQFTNKLDPIAVDYAIVKIYPEAYGRFNNVISSSVPWVEPQRGYPQDFDFLRAHRRILKIDDLRPDEVVINIGRTTLMTFGYVEKQRERVRLKSQNRYTHECSVRSTTPGTAFAFMGDSGGPVINKHGAWVGMITAGKPKNDSDADFATRVTPLQVVVADMAKEFKLKPHLYRPHDDGSDDQLSDQSDSDSDVPAAPSGHGGKVWDKQVAADGSVAYKVRVKGEDKERWIPESAMNSSRTGAVKDYNRLYH</sequence>
<dbReference type="InterPro" id="IPR001254">
    <property type="entry name" value="Trypsin_dom"/>
</dbReference>
<feature type="region of interest" description="Disordered" evidence="1">
    <location>
        <begin position="568"/>
        <end position="606"/>
    </location>
</feature>
<dbReference type="SUPFAM" id="SSF50494">
    <property type="entry name" value="Trypsin-like serine proteases"/>
    <property type="match status" value="1"/>
</dbReference>
<feature type="compositionally biased region" description="Polar residues" evidence="1">
    <location>
        <begin position="144"/>
        <end position="155"/>
    </location>
</feature>
<dbReference type="OrthoDB" id="3655236at2759"/>
<feature type="region of interest" description="Disordered" evidence="1">
    <location>
        <begin position="144"/>
        <end position="164"/>
    </location>
</feature>
<dbReference type="AlphaFoldDB" id="A0A8H6VNI3"/>
<protein>
    <recommendedName>
        <fullName evidence="2">Peptidase S1 domain-containing protein</fullName>
    </recommendedName>
</protein>
<dbReference type="InterPro" id="IPR009003">
    <property type="entry name" value="Peptidase_S1_PA"/>
</dbReference>
<dbReference type="GO" id="GO:0004252">
    <property type="term" value="F:serine-type endopeptidase activity"/>
    <property type="evidence" value="ECO:0007669"/>
    <property type="project" value="InterPro"/>
</dbReference>
<keyword evidence="4" id="KW-1185">Reference proteome</keyword>
<dbReference type="InterPro" id="IPR043504">
    <property type="entry name" value="Peptidase_S1_PA_chymotrypsin"/>
</dbReference>
<accession>A0A8H6VNI3</accession>
<feature type="region of interest" description="Disordered" evidence="1">
    <location>
        <begin position="625"/>
        <end position="645"/>
    </location>
</feature>
<reference evidence="3" key="1">
    <citation type="submission" date="2020-04" db="EMBL/GenBank/DDBJ databases">
        <title>Draft genome resource of the tomato pathogen Pseudocercospora fuligena.</title>
        <authorList>
            <person name="Zaccaron A."/>
        </authorList>
    </citation>
    <scope>NUCLEOTIDE SEQUENCE</scope>
    <source>
        <strain evidence="3">PF001</strain>
    </source>
</reference>